<dbReference type="EMBL" id="CP009334">
    <property type="protein sequence ID" value="AJG74128.1"/>
    <property type="molecule type" value="Genomic_DNA"/>
</dbReference>
<dbReference type="EMBL" id="VKQN01000001">
    <property type="protein sequence ID" value="MDR4174882.1"/>
    <property type="molecule type" value="Genomic_DNA"/>
</dbReference>
<reference evidence="2 5" key="1">
    <citation type="journal article" date="2015" name="Genome Announc.">
        <title>Complete genome sequences for 35 biothreat assay-relevant bacillus species.</title>
        <authorList>
            <person name="Johnson S.L."/>
            <person name="Daligault H.E."/>
            <person name="Davenport K.W."/>
            <person name="Jaissle J."/>
            <person name="Frey K.G."/>
            <person name="Ladner J.T."/>
            <person name="Broomall S.M."/>
            <person name="Bishop-Lilly K.A."/>
            <person name="Bruce D.C."/>
            <person name="Gibbons H.S."/>
            <person name="Coyne S.R."/>
            <person name="Lo C.C."/>
            <person name="Meincke L."/>
            <person name="Munk A.C."/>
            <person name="Koroleva G.I."/>
            <person name="Rosenzweig C.N."/>
            <person name="Palacios G.F."/>
            <person name="Redden C.L."/>
            <person name="Minogue T.D."/>
            <person name="Chain P.S."/>
        </authorList>
    </citation>
    <scope>NUCLEOTIDE SEQUENCE [LARGE SCALE GENOMIC DNA]</scope>
    <source>
        <strain evidence="2 5">HD1011</strain>
        <plasmid evidence="2 5">2</plasmid>
    </source>
</reference>
<dbReference type="KEGG" id="btw:BF38_5799"/>
<feature type="transmembrane region" description="Helical" evidence="1">
    <location>
        <begin position="6"/>
        <end position="29"/>
    </location>
</feature>
<name>A0A0B5NPV3_BACTU</name>
<accession>A0A0B5NPV3</accession>
<organism evidence="4 6">
    <name type="scientific">Bacillus thuringiensis</name>
    <dbReference type="NCBI Taxonomy" id="1428"/>
    <lineage>
        <taxon>Bacteria</taxon>
        <taxon>Bacillati</taxon>
        <taxon>Bacillota</taxon>
        <taxon>Bacilli</taxon>
        <taxon>Bacillales</taxon>
        <taxon>Bacillaceae</taxon>
        <taxon>Bacillus</taxon>
        <taxon>Bacillus cereus group</taxon>
    </lineage>
</organism>
<sequence length="155" mass="18097">MINYWDLAVIVPCVVIQIWLGLLIMDYLIKRGNENKKNEIKQTKLMRKIVGNRDIKSIKNKVIMVSILLGVVLLCRQWIYDSRYTNDLLFGSLQINVLFLLWYASAFKTQKPDDSKLIQSYAKILGRISISFACMGYSVFYVYFVFKLIFSGEFI</sequence>
<dbReference type="EMBL" id="CP053979">
    <property type="protein sequence ID" value="QKH22759.1"/>
    <property type="molecule type" value="Genomic_DNA"/>
</dbReference>
<geneLocation type="plasmid" evidence="2 5">
    <name>2</name>
</geneLocation>
<dbReference type="AlphaFoldDB" id="A0A0B5NPV3"/>
<keyword evidence="1" id="KW-0472">Membrane</keyword>
<reference evidence="4 6" key="3">
    <citation type="submission" date="2020-05" db="EMBL/GenBank/DDBJ databases">
        <title>FDA dAtabase for Regulatory Grade micrObial Sequences (FDA-ARGOS): Supporting development and validation of Infectious Disease Dx tests.</title>
        <authorList>
            <person name="Nelson B."/>
            <person name="Plummer A."/>
            <person name="Tallon L."/>
            <person name="Sadzewicz L."/>
            <person name="Zhao X."/>
            <person name="Vavikolanu K."/>
            <person name="Mehta A."/>
            <person name="Aluvathingal J."/>
            <person name="Nadendla S."/>
            <person name="Myers T."/>
            <person name="Yan Y."/>
            <person name="Sichtig H."/>
        </authorList>
    </citation>
    <scope>NUCLEOTIDE SEQUENCE [LARGE SCALE GENOMIC DNA]</scope>
    <source>
        <strain evidence="4 6">FDAARGOS_795</strain>
        <plasmid evidence="4 6">unnamed3</plasmid>
    </source>
</reference>
<dbReference type="RefSeq" id="WP_000611667.1">
    <property type="nucleotide sequence ID" value="NZ_CP009334.1"/>
</dbReference>
<evidence type="ECO:0000313" key="4">
    <source>
        <dbReference type="EMBL" id="QKH22759.1"/>
    </source>
</evidence>
<proteinExistence type="predicted"/>
<keyword evidence="4" id="KW-0614">Plasmid</keyword>
<evidence type="ECO:0000313" key="3">
    <source>
        <dbReference type="EMBL" id="MDR4174882.1"/>
    </source>
</evidence>
<evidence type="ECO:0000313" key="5">
    <source>
        <dbReference type="Proteomes" id="UP000031876"/>
    </source>
</evidence>
<evidence type="ECO:0000256" key="1">
    <source>
        <dbReference type="SAM" id="Phobius"/>
    </source>
</evidence>
<keyword evidence="1" id="KW-1133">Transmembrane helix</keyword>
<protein>
    <submittedName>
        <fullName evidence="2">Membrane protein</fullName>
    </submittedName>
</protein>
<reference evidence="3" key="2">
    <citation type="submission" date="2019-07" db="EMBL/GenBank/DDBJ databases">
        <title>Phylogenomic Reclassification of ATCC Bacillus Strains and Various Taxa within the Genus Bacillus.</title>
        <authorList>
            <person name="Riojas M.A."/>
            <person name="Frank A.M."/>
            <person name="Fenn S.L."/>
            <person name="King S.P."/>
            <person name="Brower S.M."/>
            <person name="Hazbon M.H."/>
        </authorList>
    </citation>
    <scope>NUCLEOTIDE SEQUENCE</scope>
    <source>
        <strain evidence="3">ATCC 35646</strain>
    </source>
</reference>
<keyword evidence="1" id="KW-0812">Transmembrane</keyword>
<feature type="transmembrane region" description="Helical" evidence="1">
    <location>
        <begin position="124"/>
        <end position="146"/>
    </location>
</feature>
<evidence type="ECO:0000313" key="2">
    <source>
        <dbReference type="EMBL" id="AJG74128.1"/>
    </source>
</evidence>
<evidence type="ECO:0000313" key="6">
    <source>
        <dbReference type="Proteomes" id="UP000501107"/>
    </source>
</evidence>
<geneLocation type="plasmid" evidence="4 6">
    <name>unnamed3</name>
</geneLocation>
<feature type="transmembrane region" description="Helical" evidence="1">
    <location>
        <begin position="62"/>
        <end position="80"/>
    </location>
</feature>
<gene>
    <name evidence="2" type="ORF">BF38_5799</name>
    <name evidence="3" type="ORF">FO599_01885</name>
    <name evidence="4" type="ORF">FOC89_01875</name>
</gene>
<dbReference type="Proteomes" id="UP000501107">
    <property type="component" value="Plasmid unnamed3"/>
</dbReference>
<dbReference type="Proteomes" id="UP001181533">
    <property type="component" value="Unassembled WGS sequence"/>
</dbReference>
<feature type="transmembrane region" description="Helical" evidence="1">
    <location>
        <begin position="86"/>
        <end position="104"/>
    </location>
</feature>
<dbReference type="Proteomes" id="UP000031876">
    <property type="component" value="Plasmid 2"/>
</dbReference>